<keyword evidence="3" id="KW-1185">Reference proteome</keyword>
<name>A0A498SIM7_ACAVI</name>
<organism evidence="2 3">
    <name type="scientific">Acanthocheilonema viteae</name>
    <name type="common">Filarial nematode worm</name>
    <name type="synonym">Dipetalonema viteae</name>
    <dbReference type="NCBI Taxonomy" id="6277"/>
    <lineage>
        <taxon>Eukaryota</taxon>
        <taxon>Metazoa</taxon>
        <taxon>Ecdysozoa</taxon>
        <taxon>Nematoda</taxon>
        <taxon>Chromadorea</taxon>
        <taxon>Rhabditida</taxon>
        <taxon>Spirurina</taxon>
        <taxon>Spiruromorpha</taxon>
        <taxon>Filarioidea</taxon>
        <taxon>Onchocercidae</taxon>
        <taxon>Acanthocheilonema</taxon>
    </lineage>
</organism>
<dbReference type="STRING" id="6277.A0A498SIM7"/>
<dbReference type="PANTHER" id="PTHR13284:SF4">
    <property type="entry name" value="C2H2-TYPE DOMAIN-CONTAINING PROTEIN"/>
    <property type="match status" value="1"/>
</dbReference>
<dbReference type="GO" id="GO:0035368">
    <property type="term" value="F:selenocysteine insertion sequence binding"/>
    <property type="evidence" value="ECO:0007669"/>
    <property type="project" value="InterPro"/>
</dbReference>
<gene>
    <name evidence="2" type="ORF">NAV_LOCUS6459</name>
</gene>
<dbReference type="Pfam" id="PF01248">
    <property type="entry name" value="Ribosomal_L7Ae"/>
    <property type="match status" value="1"/>
</dbReference>
<accession>A0A498SIM7</accession>
<protein>
    <recommendedName>
        <fullName evidence="1">Ribosomal protein eL8/eL30/eS12/Gadd45 domain-containing protein</fullName>
    </recommendedName>
</protein>
<dbReference type="GO" id="GO:1990904">
    <property type="term" value="C:ribonucleoprotein complex"/>
    <property type="evidence" value="ECO:0007669"/>
    <property type="project" value="TreeGrafter"/>
</dbReference>
<dbReference type="PANTHER" id="PTHR13284">
    <property type="entry name" value="GH01354P"/>
    <property type="match status" value="1"/>
</dbReference>
<dbReference type="InterPro" id="IPR004038">
    <property type="entry name" value="Ribosomal_eL8/eL30/eS12/Gad45"/>
</dbReference>
<sequence length="171" mass="19475">MIKKIDGRFHSLTSTAKDADVAIIEFLKKVKKFQDRAWKKNPIKAKSKRRLVCGLREVRKHLSLETVCCVILANDIETDKSRIFLNSDTIDLTTDIDIIKEICSSKHIDILWTSSKRDLSKAVSKWPIVSAVAVLDYRGAEDAYSTAIQTFSNFMTYCRIADHIHQPSLFA</sequence>
<dbReference type="InterPro" id="IPR040051">
    <property type="entry name" value="SECISBP2"/>
</dbReference>
<dbReference type="Proteomes" id="UP000276991">
    <property type="component" value="Unassembled WGS sequence"/>
</dbReference>
<evidence type="ECO:0000313" key="3">
    <source>
        <dbReference type="Proteomes" id="UP000276991"/>
    </source>
</evidence>
<dbReference type="AlphaFoldDB" id="A0A498SIM7"/>
<dbReference type="GO" id="GO:0043021">
    <property type="term" value="F:ribonucleoprotein complex binding"/>
    <property type="evidence" value="ECO:0007669"/>
    <property type="project" value="TreeGrafter"/>
</dbReference>
<reference evidence="2 3" key="1">
    <citation type="submission" date="2018-08" db="EMBL/GenBank/DDBJ databases">
        <authorList>
            <person name="Laetsch R D."/>
            <person name="Stevens L."/>
            <person name="Kumar S."/>
            <person name="Blaxter L. M."/>
        </authorList>
    </citation>
    <scope>NUCLEOTIDE SEQUENCE [LARGE SCALE GENOMIC DNA]</scope>
</reference>
<feature type="domain" description="Ribosomal protein eL8/eL30/eS12/Gadd45" evidence="1">
    <location>
        <begin position="38"/>
        <end position="143"/>
    </location>
</feature>
<evidence type="ECO:0000259" key="1">
    <source>
        <dbReference type="Pfam" id="PF01248"/>
    </source>
</evidence>
<evidence type="ECO:0000313" key="2">
    <source>
        <dbReference type="EMBL" id="VBB31668.1"/>
    </source>
</evidence>
<dbReference type="InterPro" id="IPR029064">
    <property type="entry name" value="Ribosomal_eL30-like_sf"/>
</dbReference>
<dbReference type="SUPFAM" id="SSF55315">
    <property type="entry name" value="L30e-like"/>
    <property type="match status" value="1"/>
</dbReference>
<dbReference type="GO" id="GO:0003730">
    <property type="term" value="F:mRNA 3'-UTR binding"/>
    <property type="evidence" value="ECO:0007669"/>
    <property type="project" value="TreeGrafter"/>
</dbReference>
<dbReference type="Gene3D" id="3.30.1330.30">
    <property type="match status" value="1"/>
</dbReference>
<dbReference type="GO" id="GO:0005739">
    <property type="term" value="C:mitochondrion"/>
    <property type="evidence" value="ECO:0007669"/>
    <property type="project" value="TreeGrafter"/>
</dbReference>
<proteinExistence type="predicted"/>
<dbReference type="OrthoDB" id="263617at2759"/>
<dbReference type="EMBL" id="UPTC01001331">
    <property type="protein sequence ID" value="VBB31668.1"/>
    <property type="molecule type" value="Genomic_DNA"/>
</dbReference>